<accession>A0ABW0S4W4</accession>
<evidence type="ECO:0000313" key="4">
    <source>
        <dbReference type="EMBL" id="MFC5551529.1"/>
    </source>
</evidence>
<evidence type="ECO:0000256" key="2">
    <source>
        <dbReference type="SAM" id="Phobius"/>
    </source>
</evidence>
<evidence type="ECO:0000313" key="5">
    <source>
        <dbReference type="Proteomes" id="UP001596086"/>
    </source>
</evidence>
<dbReference type="InterPro" id="IPR028087">
    <property type="entry name" value="Tad_N"/>
</dbReference>
<evidence type="ECO:0000256" key="1">
    <source>
        <dbReference type="SAM" id="MobiDB-lite"/>
    </source>
</evidence>
<dbReference type="Pfam" id="PF13400">
    <property type="entry name" value="Tad"/>
    <property type="match status" value="1"/>
</dbReference>
<sequence length="482" mass="52255">MVTKQRQASRVANNCRYSHRATRARSYILARQQGQALIFGLFTLAGGLVALFFLFNTGQLTAEKTKLVNTADAVVYSAGVMHARALNFDAYTNRALVANEVMIAQAVSMASWTAYVSEHAQSAQTLMNCRNQFAVPVGLLLLTYVPACYALGLAPGPSATAMLSQFVPTAAQAVVTTAELAKAALQAAQVNMAADLFLARKSLMQEVADANYVNDGEVHVDNIPLTDDFGLLGANFITRYADKDRTRIKDLTVKAANQDQFVQQRSWTSANGMPCILGNKAEFRRRGATELIGFDEWRAMDTASLHTWTFHIHLFSTSCDEDETPLGVGSQAAANSHSGGDNGFGGSRSDNPVASAYESSNDWKYTGLPRFYDLKQSALQATEDSPPLLRFAIRLTRAKDQAATSEGRSGVKPSGRLARFDSKLASDVLAAVSTSEVFFRRPVPRNDGKTELASLFNPYWQVHLVSTSSVDIAKAIALGGPR</sequence>
<evidence type="ECO:0000259" key="3">
    <source>
        <dbReference type="Pfam" id="PF13400"/>
    </source>
</evidence>
<keyword evidence="2" id="KW-0812">Transmembrane</keyword>
<feature type="transmembrane region" description="Helical" evidence="2">
    <location>
        <begin position="36"/>
        <end position="55"/>
    </location>
</feature>
<gene>
    <name evidence="4" type="ORF">ACFPO9_23685</name>
</gene>
<name>A0ABW0S4W4_9BURK</name>
<feature type="region of interest" description="Disordered" evidence="1">
    <location>
        <begin position="327"/>
        <end position="352"/>
    </location>
</feature>
<keyword evidence="5" id="KW-1185">Reference proteome</keyword>
<keyword evidence="2" id="KW-1133">Transmembrane helix</keyword>
<comment type="caution">
    <text evidence="4">The sequence shown here is derived from an EMBL/GenBank/DDBJ whole genome shotgun (WGS) entry which is preliminary data.</text>
</comment>
<protein>
    <submittedName>
        <fullName evidence="4">Pilus assembly protein TadG-related protein</fullName>
    </submittedName>
</protein>
<dbReference type="Proteomes" id="UP001596086">
    <property type="component" value="Unassembled WGS sequence"/>
</dbReference>
<proteinExistence type="predicted"/>
<reference evidence="5" key="1">
    <citation type="journal article" date="2019" name="Int. J. Syst. Evol. Microbiol.">
        <title>The Global Catalogue of Microorganisms (GCM) 10K type strain sequencing project: providing services to taxonomists for standard genome sequencing and annotation.</title>
        <authorList>
            <consortium name="The Broad Institute Genomics Platform"/>
            <consortium name="The Broad Institute Genome Sequencing Center for Infectious Disease"/>
            <person name="Wu L."/>
            <person name="Ma J."/>
        </authorList>
    </citation>
    <scope>NUCLEOTIDE SEQUENCE [LARGE SCALE GENOMIC DNA]</scope>
    <source>
        <strain evidence="5">CGMCC 4.5798</strain>
    </source>
</reference>
<dbReference type="RefSeq" id="WP_379775749.1">
    <property type="nucleotide sequence ID" value="NZ_JBHSMZ010000024.1"/>
</dbReference>
<organism evidence="4 5">
    <name type="scientific">Massilia aerilata</name>
    <dbReference type="NCBI Taxonomy" id="453817"/>
    <lineage>
        <taxon>Bacteria</taxon>
        <taxon>Pseudomonadati</taxon>
        <taxon>Pseudomonadota</taxon>
        <taxon>Betaproteobacteria</taxon>
        <taxon>Burkholderiales</taxon>
        <taxon>Oxalobacteraceae</taxon>
        <taxon>Telluria group</taxon>
        <taxon>Massilia</taxon>
    </lineage>
</organism>
<dbReference type="EMBL" id="JBHSMZ010000024">
    <property type="protein sequence ID" value="MFC5551529.1"/>
    <property type="molecule type" value="Genomic_DNA"/>
</dbReference>
<keyword evidence="2" id="KW-0472">Membrane</keyword>
<feature type="domain" description="Putative Flp pilus-assembly TadG-like N-terminal" evidence="3">
    <location>
        <begin position="34"/>
        <end position="79"/>
    </location>
</feature>